<keyword evidence="7 8" id="KW-0472">Membrane</keyword>
<feature type="transmembrane region" description="Helical" evidence="8">
    <location>
        <begin position="7"/>
        <end position="24"/>
    </location>
</feature>
<organism evidence="9 10">
    <name type="scientific">Sporosarcina ureae</name>
    <dbReference type="NCBI Taxonomy" id="1571"/>
    <lineage>
        <taxon>Bacteria</taxon>
        <taxon>Bacillati</taxon>
        <taxon>Bacillota</taxon>
        <taxon>Bacilli</taxon>
        <taxon>Bacillales</taxon>
        <taxon>Caryophanaceae</taxon>
        <taxon>Sporosarcina</taxon>
    </lineage>
</organism>
<feature type="transmembrane region" description="Helical" evidence="8">
    <location>
        <begin position="183"/>
        <end position="207"/>
    </location>
</feature>
<dbReference type="NCBIfam" id="TIGR00842">
    <property type="entry name" value="bcct"/>
    <property type="match status" value="1"/>
</dbReference>
<dbReference type="EMBL" id="CP015108">
    <property type="protein sequence ID" value="ARF14362.1"/>
    <property type="molecule type" value="Genomic_DNA"/>
</dbReference>
<feature type="transmembrane region" description="Helical" evidence="8">
    <location>
        <begin position="312"/>
        <end position="329"/>
    </location>
</feature>
<comment type="similarity">
    <text evidence="2">Belongs to the BCCT transporter (TC 2.A.15) family.</text>
</comment>
<feature type="transmembrane region" description="Helical" evidence="8">
    <location>
        <begin position="395"/>
        <end position="416"/>
    </location>
</feature>
<evidence type="ECO:0000256" key="3">
    <source>
        <dbReference type="ARBA" id="ARBA00022448"/>
    </source>
</evidence>
<dbReference type="Pfam" id="PF02028">
    <property type="entry name" value="BCCT"/>
    <property type="match status" value="1"/>
</dbReference>
<feature type="transmembrane region" description="Helical" evidence="8">
    <location>
        <begin position="213"/>
        <end position="243"/>
    </location>
</feature>
<feature type="transmembrane region" description="Helical" evidence="8">
    <location>
        <begin position="463"/>
        <end position="482"/>
    </location>
</feature>
<reference evidence="9 10" key="1">
    <citation type="submission" date="2016-04" db="EMBL/GenBank/DDBJ databases">
        <title>Comparative Genomics and Epigenetics of Sporosarcina ureae.</title>
        <authorList>
            <person name="Oliver A.S."/>
            <person name="Cooper K.K."/>
        </authorList>
    </citation>
    <scope>NUCLEOTIDE SEQUENCE [LARGE SCALE GENOMIC DNA]</scope>
    <source>
        <strain evidence="9 10">S204</strain>
    </source>
</reference>
<keyword evidence="3" id="KW-0813">Transport</keyword>
<evidence type="ECO:0000256" key="5">
    <source>
        <dbReference type="ARBA" id="ARBA00022692"/>
    </source>
</evidence>
<feature type="transmembrane region" description="Helical" evidence="8">
    <location>
        <begin position="133"/>
        <end position="154"/>
    </location>
</feature>
<protein>
    <submittedName>
        <fullName evidence="9">Glycine/betaine ABC transporter permease</fullName>
    </submittedName>
</protein>
<comment type="subcellular location">
    <subcellularLocation>
        <location evidence="1">Cell membrane</location>
        <topology evidence="1">Multi-pass membrane protein</topology>
    </subcellularLocation>
</comment>
<evidence type="ECO:0000256" key="6">
    <source>
        <dbReference type="ARBA" id="ARBA00022989"/>
    </source>
</evidence>
<proteinExistence type="inferred from homology"/>
<dbReference type="PANTHER" id="PTHR30047:SF7">
    <property type="entry name" value="HIGH-AFFINITY CHOLINE TRANSPORT PROTEIN"/>
    <property type="match status" value="1"/>
</dbReference>
<keyword evidence="4" id="KW-1003">Cell membrane</keyword>
<sequence length="493" mass="54014">MKKISKVFYITIVLIIIAVGYGVINPVHFEEITSAGKAFVASTFGWYYMLIMTALLLLSIFMIFSPYGKIRLGKDTDRPQFSTITWIAMLFSAGMGIGLVFYGAAEPLSHYAVPATEDPLTPAAFKESMRKTFLHYGLHIWALYGMVALALAYFQFRKGEPGLISTTLKPIFGEKVKGPLGTVIDVLAVFATAFGVATSLGLGAVQINAGLDYLFGFTIGIQSQIIIVTVVTVLFIGSAWSGLSRGIRYLSNINLILAVALLGLILILGPTLLIFNMFTDSVGGYFTNLIDMSMGTAPLNGENRGWLDGWTIFYWAWWISWSPFVSMFIARVSKGRTIREFMAGVLLVPSFFGFLWFSTFGTTAIEMQNNGVADLASLNIEVVAFEMFHAMPFSLVLSLFAILLVTSFFITSADSATYVLGMQSTYGSLTPPNSVKVVWGIIVSTIALILLSAGGLLALQNTIIIAALPFSFVILLMMYALFKSMNEELYKMK</sequence>
<dbReference type="RefSeq" id="WP_029054312.1">
    <property type="nucleotide sequence ID" value="NZ_CP015108.1"/>
</dbReference>
<keyword evidence="5 8" id="KW-0812">Transmembrane</keyword>
<accession>A0ABN4YN24</accession>
<keyword evidence="10" id="KW-1185">Reference proteome</keyword>
<evidence type="ECO:0000256" key="4">
    <source>
        <dbReference type="ARBA" id="ARBA00022475"/>
    </source>
</evidence>
<feature type="transmembrane region" description="Helical" evidence="8">
    <location>
        <begin position="437"/>
        <end position="457"/>
    </location>
</feature>
<evidence type="ECO:0000256" key="7">
    <source>
        <dbReference type="ARBA" id="ARBA00023136"/>
    </source>
</evidence>
<feature type="transmembrane region" description="Helical" evidence="8">
    <location>
        <begin position="341"/>
        <end position="360"/>
    </location>
</feature>
<name>A0ABN4YN24_SPOUR</name>
<evidence type="ECO:0000256" key="1">
    <source>
        <dbReference type="ARBA" id="ARBA00004651"/>
    </source>
</evidence>
<feature type="transmembrane region" description="Helical" evidence="8">
    <location>
        <begin position="255"/>
        <end position="278"/>
    </location>
</feature>
<dbReference type="PANTHER" id="PTHR30047">
    <property type="entry name" value="HIGH-AFFINITY CHOLINE TRANSPORT PROTEIN-RELATED"/>
    <property type="match status" value="1"/>
</dbReference>
<dbReference type="PROSITE" id="PS01303">
    <property type="entry name" value="BCCT"/>
    <property type="match status" value="1"/>
</dbReference>
<feature type="transmembrane region" description="Helical" evidence="8">
    <location>
        <begin position="84"/>
        <end position="105"/>
    </location>
</feature>
<gene>
    <name evidence="9" type="ORF">SporoS204_09530</name>
</gene>
<evidence type="ECO:0000313" key="10">
    <source>
        <dbReference type="Proteomes" id="UP000192486"/>
    </source>
</evidence>
<evidence type="ECO:0000256" key="2">
    <source>
        <dbReference type="ARBA" id="ARBA00005658"/>
    </source>
</evidence>
<evidence type="ECO:0000256" key="8">
    <source>
        <dbReference type="SAM" id="Phobius"/>
    </source>
</evidence>
<keyword evidence="6 8" id="KW-1133">Transmembrane helix</keyword>
<dbReference type="InterPro" id="IPR018093">
    <property type="entry name" value="BCCT_CS"/>
</dbReference>
<dbReference type="InterPro" id="IPR000060">
    <property type="entry name" value="BCCT_transptr"/>
</dbReference>
<feature type="transmembrane region" description="Helical" evidence="8">
    <location>
        <begin position="44"/>
        <end position="64"/>
    </location>
</feature>
<dbReference type="Proteomes" id="UP000192486">
    <property type="component" value="Chromosome"/>
</dbReference>
<evidence type="ECO:0000313" key="9">
    <source>
        <dbReference type="EMBL" id="ARF14362.1"/>
    </source>
</evidence>